<keyword evidence="4" id="KW-0964">Secreted</keyword>
<feature type="domain" description="OBP47-like" evidence="5">
    <location>
        <begin position="38"/>
        <end position="184"/>
    </location>
</feature>
<evidence type="ECO:0000313" key="7">
    <source>
        <dbReference type="Proteomes" id="UP000092462"/>
    </source>
</evidence>
<dbReference type="GO" id="GO:0005576">
    <property type="term" value="C:extracellular region"/>
    <property type="evidence" value="ECO:0007669"/>
    <property type="project" value="UniProtKB-SubCell"/>
</dbReference>
<protein>
    <recommendedName>
        <fullName evidence="5">OBP47-like domain-containing protein</fullName>
    </recommendedName>
</protein>
<keyword evidence="3" id="KW-0813">Transport</keyword>
<evidence type="ECO:0000313" key="6">
    <source>
        <dbReference type="EnsemblMetazoa" id="PPAI005548-PA"/>
    </source>
</evidence>
<dbReference type="EMBL" id="AJVK01014038">
    <property type="status" value="NOT_ANNOTATED_CDS"/>
    <property type="molecule type" value="Genomic_DNA"/>
</dbReference>
<dbReference type="InterPro" id="IPR054577">
    <property type="entry name" value="OBP47-like_dom"/>
</dbReference>
<reference evidence="6" key="1">
    <citation type="submission" date="2022-08" db="UniProtKB">
        <authorList>
            <consortium name="EnsemblMetazoa"/>
        </authorList>
    </citation>
    <scope>IDENTIFICATION</scope>
    <source>
        <strain evidence="6">Israel</strain>
    </source>
</reference>
<dbReference type="VEuPathDB" id="VectorBase:PPAI005548"/>
<accession>A0A1B0DCK9</accession>
<dbReference type="VEuPathDB" id="VectorBase:PPAPM1_002233"/>
<keyword evidence="7" id="KW-1185">Reference proteome</keyword>
<proteinExistence type="inferred from homology"/>
<evidence type="ECO:0000259" key="5">
    <source>
        <dbReference type="Pfam" id="PF22651"/>
    </source>
</evidence>
<dbReference type="InterPro" id="IPR052295">
    <property type="entry name" value="Odorant-binding_protein"/>
</dbReference>
<comment type="similarity">
    <text evidence="2">Belongs to the PBP/GOBP family.</text>
</comment>
<dbReference type="EnsemblMetazoa" id="PPAI005548-RA">
    <property type="protein sequence ID" value="PPAI005548-PA"/>
    <property type="gene ID" value="PPAI005548"/>
</dbReference>
<dbReference type="Pfam" id="PF22651">
    <property type="entry name" value="OBP47_like"/>
    <property type="match status" value="1"/>
</dbReference>
<evidence type="ECO:0000256" key="3">
    <source>
        <dbReference type="ARBA" id="ARBA00022448"/>
    </source>
</evidence>
<dbReference type="PANTHER" id="PTHR21066">
    <property type="entry name" value="ODORANT-BINDING PROTEIN 59A-RELATED"/>
    <property type="match status" value="1"/>
</dbReference>
<organism evidence="6 7">
    <name type="scientific">Phlebotomus papatasi</name>
    <name type="common">Sandfly</name>
    <dbReference type="NCBI Taxonomy" id="29031"/>
    <lineage>
        <taxon>Eukaryota</taxon>
        <taxon>Metazoa</taxon>
        <taxon>Ecdysozoa</taxon>
        <taxon>Arthropoda</taxon>
        <taxon>Hexapoda</taxon>
        <taxon>Insecta</taxon>
        <taxon>Pterygota</taxon>
        <taxon>Neoptera</taxon>
        <taxon>Endopterygota</taxon>
        <taxon>Diptera</taxon>
        <taxon>Nematocera</taxon>
        <taxon>Psychodoidea</taxon>
        <taxon>Psychodidae</taxon>
        <taxon>Phlebotomus</taxon>
        <taxon>Phlebotomus</taxon>
    </lineage>
</organism>
<evidence type="ECO:0000256" key="1">
    <source>
        <dbReference type="ARBA" id="ARBA00004613"/>
    </source>
</evidence>
<comment type="subcellular location">
    <subcellularLocation>
        <location evidence="1">Secreted</location>
    </subcellularLocation>
</comment>
<sequence length="192" mass="20269">MKVIFFSSVFALIALDVVLANPCAKPPPADVKQCCEFPMPLEGALVESCINQYGAQSMRVIQSILTGGPPRGACVAECLSNATGMVNGVDVNVDLLVAGFKMAADGKPEWVPIIESSIPECAGMVKAMAPELEKASKLPPLDPADPICSGGPGFMLFCAVKTLFQSCPAKYFKSTPECNELKTYANTCPLGF</sequence>
<dbReference type="PANTHER" id="PTHR21066:SF3">
    <property type="entry name" value="IP02236P"/>
    <property type="match status" value="1"/>
</dbReference>
<dbReference type="AlphaFoldDB" id="A0A1B0DCK9"/>
<dbReference type="Proteomes" id="UP000092462">
    <property type="component" value="Unassembled WGS sequence"/>
</dbReference>
<dbReference type="Gene3D" id="1.10.238.270">
    <property type="match status" value="1"/>
</dbReference>
<evidence type="ECO:0000256" key="4">
    <source>
        <dbReference type="ARBA" id="ARBA00022525"/>
    </source>
</evidence>
<evidence type="ECO:0000256" key="2">
    <source>
        <dbReference type="ARBA" id="ARBA00008098"/>
    </source>
</evidence>
<name>A0A1B0DCK9_PHLPP</name>